<gene>
    <name evidence="2" type="ORF">CR165_01610</name>
</gene>
<evidence type="ECO:0000259" key="1">
    <source>
        <dbReference type="PROSITE" id="PS50883"/>
    </source>
</evidence>
<evidence type="ECO:0000313" key="3">
    <source>
        <dbReference type="Proteomes" id="UP000245048"/>
    </source>
</evidence>
<name>A0A2U1V9N2_9PROT</name>
<dbReference type="CDD" id="cd01948">
    <property type="entry name" value="EAL"/>
    <property type="match status" value="1"/>
</dbReference>
<proteinExistence type="predicted"/>
<dbReference type="EMBL" id="PDOA01000001">
    <property type="protein sequence ID" value="PWC30627.1"/>
    <property type="molecule type" value="Genomic_DNA"/>
</dbReference>
<dbReference type="InterPro" id="IPR035919">
    <property type="entry name" value="EAL_sf"/>
</dbReference>
<dbReference type="AlphaFoldDB" id="A0A2U1V9N2"/>
<dbReference type="SMART" id="SM00052">
    <property type="entry name" value="EAL"/>
    <property type="match status" value="1"/>
</dbReference>
<dbReference type="Gene3D" id="3.20.20.450">
    <property type="entry name" value="EAL domain"/>
    <property type="match status" value="1"/>
</dbReference>
<dbReference type="SUPFAM" id="SSF141868">
    <property type="entry name" value="EAL domain-like"/>
    <property type="match status" value="1"/>
</dbReference>
<reference evidence="3" key="1">
    <citation type="submission" date="2017-10" db="EMBL/GenBank/DDBJ databases">
        <authorList>
            <person name="Toshchakov S.V."/>
            <person name="Goeva M.A."/>
        </authorList>
    </citation>
    <scope>NUCLEOTIDE SEQUENCE [LARGE SCALE GENOMIC DNA]</scope>
    <source>
        <strain evidence="3">JR1/69-1-13</strain>
    </source>
</reference>
<dbReference type="InterPro" id="IPR001633">
    <property type="entry name" value="EAL_dom"/>
</dbReference>
<dbReference type="Proteomes" id="UP000245048">
    <property type="component" value="Unassembled WGS sequence"/>
</dbReference>
<dbReference type="PANTHER" id="PTHR33121">
    <property type="entry name" value="CYCLIC DI-GMP PHOSPHODIESTERASE PDEF"/>
    <property type="match status" value="1"/>
</dbReference>
<sequence>MPHPSVLRQPAVPFRTLVLADDPAILTAARMASNAAGDMAPLFVASGREALRQLFRADDRPARLICQPSTAGESWPALMATARDPFAPTGLVLVREQQRPPAETAGLVSVPPEVKALTRALRTLSAWPPQIPTDDPHELALGLARGEIAVRYQPVLNLGDRRPVLLEGLARWQRRDDTPLSPDLFVPLAERHGLSRALAQAVALVAFTEMAPRAARLGSQISLNLPLELMLEPETLGWLRRLLASTRFPPGALVLELTETTPVRDRAALRRALRHFGAAGHAVLIDDMGLDDDRAALLELPFAGIKLDRHLVSAMPRSRRARALVQRLVARAHARRMSVTAEGVSSAALWRAAAMAGVDRVQGYAISRPLPGPALPAWAAAHSLPPRLAPGGAGARQRRRA</sequence>
<dbReference type="Pfam" id="PF00563">
    <property type="entry name" value="EAL"/>
    <property type="match status" value="1"/>
</dbReference>
<protein>
    <recommendedName>
        <fullName evidence="1">EAL domain-containing protein</fullName>
    </recommendedName>
</protein>
<dbReference type="PANTHER" id="PTHR33121:SF79">
    <property type="entry name" value="CYCLIC DI-GMP PHOSPHODIESTERASE PDED-RELATED"/>
    <property type="match status" value="1"/>
</dbReference>
<dbReference type="RefSeq" id="WP_109515198.1">
    <property type="nucleotide sequence ID" value="NZ_PDOA01000001.1"/>
</dbReference>
<organism evidence="2 3">
    <name type="scientific">Teichococcus aestuarii</name>
    <dbReference type="NCBI Taxonomy" id="568898"/>
    <lineage>
        <taxon>Bacteria</taxon>
        <taxon>Pseudomonadati</taxon>
        <taxon>Pseudomonadota</taxon>
        <taxon>Alphaproteobacteria</taxon>
        <taxon>Acetobacterales</taxon>
        <taxon>Roseomonadaceae</taxon>
        <taxon>Roseomonas</taxon>
    </lineage>
</organism>
<dbReference type="PROSITE" id="PS50883">
    <property type="entry name" value="EAL"/>
    <property type="match status" value="1"/>
</dbReference>
<dbReference type="InterPro" id="IPR050706">
    <property type="entry name" value="Cyclic-di-GMP_PDE-like"/>
</dbReference>
<feature type="domain" description="EAL" evidence="1">
    <location>
        <begin position="132"/>
        <end position="383"/>
    </location>
</feature>
<dbReference type="GO" id="GO:0071111">
    <property type="term" value="F:cyclic-guanylate-specific phosphodiesterase activity"/>
    <property type="evidence" value="ECO:0007669"/>
    <property type="project" value="InterPro"/>
</dbReference>
<accession>A0A2U1V9N2</accession>
<comment type="caution">
    <text evidence="2">The sequence shown here is derived from an EMBL/GenBank/DDBJ whole genome shotgun (WGS) entry which is preliminary data.</text>
</comment>
<evidence type="ECO:0000313" key="2">
    <source>
        <dbReference type="EMBL" id="PWC30627.1"/>
    </source>
</evidence>
<dbReference type="OrthoDB" id="7245672at2"/>
<keyword evidence="3" id="KW-1185">Reference proteome</keyword>